<dbReference type="InParanoid" id="I7M3L0"/>
<protein>
    <submittedName>
        <fullName evidence="3">Kinase domain protein</fullName>
    </submittedName>
</protein>
<proteinExistence type="predicted"/>
<name>I7M3L0_TETTS</name>
<accession>I7M3L0</accession>
<feature type="region of interest" description="Disordered" evidence="2">
    <location>
        <begin position="1104"/>
        <end position="1142"/>
    </location>
</feature>
<dbReference type="RefSeq" id="XP_001023907.2">
    <property type="nucleotide sequence ID" value="XM_001023907.4"/>
</dbReference>
<feature type="compositionally biased region" description="Polar residues" evidence="2">
    <location>
        <begin position="1130"/>
        <end position="1142"/>
    </location>
</feature>
<sequence>MIKLFKNKFTTLIQLLSDILSLGISILRIMICNELFSFEVQEQLKKGCIDQLTLQELVKRCQQKYNGFIIKILIAMTDENEYIRPTGTQLFKFLSNYSQQIKQGLFNGSQIQDFTLFEDVSNFYDFKKSPSLYASQKYSSIIRKNSISQDEQGQEDENIKMQKILDSVKKIISKKAVTDNIYNSDKAQDVSKFQSESKSKTQNQTYESFTEITDKQSVSEFQQIQTDNQIQSNISLVPTFTNVNKQIEIQKSNQNSVKSQVDISLPNQKKQYKKQLLNEKPVIVNQVLEQENHFQNNYLNVQNGSFLSHLNLHSQNQTNNYFNTPSKQIDESQILISQNQQNKNKSFQLLVDRNVQTEDQYQATQNLSQLHQKQLETIKLAYQELQKLTKDINSLNEQRNNLLDQNKRLMDINDKLIIQNKELAMASLSNNQKLKEGSKYVQENQKFKIVLKERQNHFQQIDLRQIKQTSFSQPPLLSQQQCQQKLQSPSQSMQQSIQISKTPLLAIPRREFDLSQSRSNSNLQTPSNRETRVKSLDNYSYPDQNIRLSQNYNKINQFNQDFIVQDEQINNCHQNIFESQVSSPQQNKKTQIKSPKTFKITEISSKSIILNEAKTNQQNGVHHSSNLCQYNQGDQLQEVSKNQQLSIHENKQQKIDSSLVESQNIQRSSLKSAFQDITNQNLIRSELKEGKCINIYQIRSPSINSHDCSPQLSYSPQSKNISHFQIQQPNFNQNLSEDQLKLNSQIKYSQISQNQYMDSGQLQFSNSINQKQSDVFIPQNKQPYNQIVKKKSHADLSNTNQSHILNRQSRVSTGVSNIINLNTNKNLDIFDRQINFNVLPLNQISKNLNILTESSQQQYSKANYGQQDEKIQLKKSASLPKPSPTLNSSSYTDFKMSNINLKAREEQQNQHLKNSKCLNQSQLFNNLTQCQQGLNQYKEQPIQQYQQQQQQYSLIHKRQISLTELQKQGQSISAAQPSKQTIDSKNECQHLKLKTISNFNIKLQSQEIDSKIGQKWQIQSYNLASSPIQSCQKQNSIKNSFFQNSQQQNFQKSDKQNLQLQNNSVLLLQKGQKPHNSMIHSQSIDKLINFTDNKATVIRSPRSRAAQPPFLSMGVMKKTDSKMSEVPLKTFQNSSKSQLLPK</sequence>
<dbReference type="Proteomes" id="UP000009168">
    <property type="component" value="Unassembled WGS sequence"/>
</dbReference>
<dbReference type="eggNOG" id="KOG0580">
    <property type="taxonomic scope" value="Eukaryota"/>
</dbReference>
<dbReference type="AlphaFoldDB" id="I7M3L0"/>
<evidence type="ECO:0000256" key="2">
    <source>
        <dbReference type="SAM" id="MobiDB-lite"/>
    </source>
</evidence>
<evidence type="ECO:0000313" key="4">
    <source>
        <dbReference type="Proteomes" id="UP000009168"/>
    </source>
</evidence>
<dbReference type="GeneID" id="7832466"/>
<feature type="region of interest" description="Disordered" evidence="2">
    <location>
        <begin position="512"/>
        <end position="533"/>
    </location>
</feature>
<dbReference type="KEGG" id="tet:TTHERM_00473240"/>
<gene>
    <name evidence="3" type="ORF">TTHERM_00473240</name>
</gene>
<feature type="compositionally biased region" description="Polar residues" evidence="2">
    <location>
        <begin position="514"/>
        <end position="528"/>
    </location>
</feature>
<evidence type="ECO:0000313" key="3">
    <source>
        <dbReference type="EMBL" id="EAS03662.2"/>
    </source>
</evidence>
<dbReference type="GO" id="GO:0016301">
    <property type="term" value="F:kinase activity"/>
    <property type="evidence" value="ECO:0007669"/>
    <property type="project" value="UniProtKB-KW"/>
</dbReference>
<reference evidence="4" key="1">
    <citation type="journal article" date="2006" name="PLoS Biol.">
        <title>Macronuclear genome sequence of the ciliate Tetrahymena thermophila, a model eukaryote.</title>
        <authorList>
            <person name="Eisen J.A."/>
            <person name="Coyne R.S."/>
            <person name="Wu M."/>
            <person name="Wu D."/>
            <person name="Thiagarajan M."/>
            <person name="Wortman J.R."/>
            <person name="Badger J.H."/>
            <person name="Ren Q."/>
            <person name="Amedeo P."/>
            <person name="Jones K.M."/>
            <person name="Tallon L.J."/>
            <person name="Delcher A.L."/>
            <person name="Salzberg S.L."/>
            <person name="Silva J.C."/>
            <person name="Haas B.J."/>
            <person name="Majoros W.H."/>
            <person name="Farzad M."/>
            <person name="Carlton J.M."/>
            <person name="Smith R.K. Jr."/>
            <person name="Garg J."/>
            <person name="Pearlman R.E."/>
            <person name="Karrer K.M."/>
            <person name="Sun L."/>
            <person name="Manning G."/>
            <person name="Elde N.C."/>
            <person name="Turkewitz A.P."/>
            <person name="Asai D.J."/>
            <person name="Wilkes D.E."/>
            <person name="Wang Y."/>
            <person name="Cai H."/>
            <person name="Collins K."/>
            <person name="Stewart B.A."/>
            <person name="Lee S.R."/>
            <person name="Wilamowska K."/>
            <person name="Weinberg Z."/>
            <person name="Ruzzo W.L."/>
            <person name="Wloga D."/>
            <person name="Gaertig J."/>
            <person name="Frankel J."/>
            <person name="Tsao C.-C."/>
            <person name="Gorovsky M.A."/>
            <person name="Keeling P.J."/>
            <person name="Waller R.F."/>
            <person name="Patron N.J."/>
            <person name="Cherry J.M."/>
            <person name="Stover N.A."/>
            <person name="Krieger C.J."/>
            <person name="del Toro C."/>
            <person name="Ryder H.F."/>
            <person name="Williamson S.C."/>
            <person name="Barbeau R.A."/>
            <person name="Hamilton E.P."/>
            <person name="Orias E."/>
        </authorList>
    </citation>
    <scope>NUCLEOTIDE SEQUENCE [LARGE SCALE GENOMIC DNA]</scope>
    <source>
        <strain evidence="4">SB210</strain>
    </source>
</reference>
<dbReference type="EMBL" id="GG662472">
    <property type="protein sequence ID" value="EAS03662.2"/>
    <property type="molecule type" value="Genomic_DNA"/>
</dbReference>
<feature type="coiled-coil region" evidence="1">
    <location>
        <begin position="378"/>
        <end position="415"/>
    </location>
</feature>
<keyword evidence="4" id="KW-1185">Reference proteome</keyword>
<organism evidence="3 4">
    <name type="scientific">Tetrahymena thermophila (strain SB210)</name>
    <dbReference type="NCBI Taxonomy" id="312017"/>
    <lineage>
        <taxon>Eukaryota</taxon>
        <taxon>Sar</taxon>
        <taxon>Alveolata</taxon>
        <taxon>Ciliophora</taxon>
        <taxon>Intramacronucleata</taxon>
        <taxon>Oligohymenophorea</taxon>
        <taxon>Hymenostomatida</taxon>
        <taxon>Tetrahymenina</taxon>
        <taxon>Tetrahymenidae</taxon>
        <taxon>Tetrahymena</taxon>
    </lineage>
</organism>
<keyword evidence="3" id="KW-0808">Transferase</keyword>
<keyword evidence="3" id="KW-0418">Kinase</keyword>
<keyword evidence="1" id="KW-0175">Coiled coil</keyword>
<evidence type="ECO:0000256" key="1">
    <source>
        <dbReference type="SAM" id="Coils"/>
    </source>
</evidence>